<evidence type="ECO:0000313" key="2">
    <source>
        <dbReference type="EMBL" id="TNY18829.1"/>
    </source>
</evidence>
<sequence length="431" mass="48268">MTTGTHEEDLDPEDYHEDLHKVAQTCRALYHVAQPLRCRHLLLDDTFKLPAWSSDRDGKTTLVPAKQCSMKWTRFLHTRACADRLSPRLHPLLPLVPVRLSRLATFDLSLMAHIAGLRRLALCGCEVSASDADRLPSALDDLELLDLWFEPELVSKLLYSNLSLETVHLTPLYARSLRPWPHHVPGDALSSLELLQFLQFGPVPHANDALYEELIAPFVPQVASSLVFVFSTNYVTRWRVPAQVRRLVACHNAENIWPDPFRCPVPDRLADLVTCISQSDEVEVVALPLSWHPAQDLSNDNEGEIERGVRLGFNSSINACDAKGVELVWWAGPEREGSMPLCGEVRSGWSCALPPSADTREWSTPLEEWPGSWDALLFSDERWDEESNEDGDCEGEGSEEDEEDGAEEDESEEVDGDEEGAAGELEEDADL</sequence>
<reference evidence="2 3" key="1">
    <citation type="submission" date="2019-03" db="EMBL/GenBank/DDBJ databases">
        <title>Rhodosporidium diobovatum UCD-FST 08-225 genome sequencing, assembly, and annotation.</title>
        <authorList>
            <person name="Fakankun I.U."/>
            <person name="Fristensky B."/>
            <person name="Levin D.B."/>
        </authorList>
    </citation>
    <scope>NUCLEOTIDE SEQUENCE [LARGE SCALE GENOMIC DNA]</scope>
    <source>
        <strain evidence="2 3">UCD-FST 08-225</strain>
    </source>
</reference>
<feature type="region of interest" description="Disordered" evidence="1">
    <location>
        <begin position="379"/>
        <end position="431"/>
    </location>
</feature>
<accession>A0A5C5FR94</accession>
<evidence type="ECO:0008006" key="4">
    <source>
        <dbReference type="Google" id="ProtNLM"/>
    </source>
</evidence>
<protein>
    <recommendedName>
        <fullName evidence="4">Proteophosphoglycan ppg4</fullName>
    </recommendedName>
</protein>
<keyword evidence="3" id="KW-1185">Reference proteome</keyword>
<comment type="caution">
    <text evidence="2">The sequence shown here is derived from an EMBL/GenBank/DDBJ whole genome shotgun (WGS) entry which is preliminary data.</text>
</comment>
<dbReference type="AlphaFoldDB" id="A0A5C5FR94"/>
<feature type="compositionally biased region" description="Acidic residues" evidence="1">
    <location>
        <begin position="382"/>
        <end position="431"/>
    </location>
</feature>
<dbReference type="Proteomes" id="UP000311382">
    <property type="component" value="Unassembled WGS sequence"/>
</dbReference>
<gene>
    <name evidence="2" type="ORF">DMC30DRAFT_418487</name>
</gene>
<proteinExistence type="predicted"/>
<dbReference type="EMBL" id="SOZI01000120">
    <property type="protein sequence ID" value="TNY18829.1"/>
    <property type="molecule type" value="Genomic_DNA"/>
</dbReference>
<evidence type="ECO:0000256" key="1">
    <source>
        <dbReference type="SAM" id="MobiDB-lite"/>
    </source>
</evidence>
<evidence type="ECO:0000313" key="3">
    <source>
        <dbReference type="Proteomes" id="UP000311382"/>
    </source>
</evidence>
<organism evidence="2 3">
    <name type="scientific">Rhodotorula diobovata</name>
    <dbReference type="NCBI Taxonomy" id="5288"/>
    <lineage>
        <taxon>Eukaryota</taxon>
        <taxon>Fungi</taxon>
        <taxon>Dikarya</taxon>
        <taxon>Basidiomycota</taxon>
        <taxon>Pucciniomycotina</taxon>
        <taxon>Microbotryomycetes</taxon>
        <taxon>Sporidiobolales</taxon>
        <taxon>Sporidiobolaceae</taxon>
        <taxon>Rhodotorula</taxon>
    </lineage>
</organism>
<name>A0A5C5FR94_9BASI</name>